<evidence type="ECO:0000313" key="3">
    <source>
        <dbReference type="Proteomes" id="UP000241769"/>
    </source>
</evidence>
<feature type="compositionally biased region" description="Basic and acidic residues" evidence="1">
    <location>
        <begin position="251"/>
        <end position="267"/>
    </location>
</feature>
<organism evidence="2 3">
    <name type="scientific">Planoprotostelium fungivorum</name>
    <dbReference type="NCBI Taxonomy" id="1890364"/>
    <lineage>
        <taxon>Eukaryota</taxon>
        <taxon>Amoebozoa</taxon>
        <taxon>Evosea</taxon>
        <taxon>Variosea</taxon>
        <taxon>Cavosteliida</taxon>
        <taxon>Cavosteliaceae</taxon>
        <taxon>Planoprotostelium</taxon>
    </lineage>
</organism>
<feature type="compositionally biased region" description="Pro residues" evidence="1">
    <location>
        <begin position="119"/>
        <end position="131"/>
    </location>
</feature>
<dbReference type="InParanoid" id="A0A2P6NIP8"/>
<name>A0A2P6NIP8_9EUKA</name>
<accession>A0A2P6NIP8</accession>
<reference evidence="2 3" key="1">
    <citation type="journal article" date="2018" name="Genome Biol. Evol.">
        <title>Multiple Roots of Fruiting Body Formation in Amoebozoa.</title>
        <authorList>
            <person name="Hillmann F."/>
            <person name="Forbes G."/>
            <person name="Novohradska S."/>
            <person name="Ferling I."/>
            <person name="Riege K."/>
            <person name="Groth M."/>
            <person name="Westermann M."/>
            <person name="Marz M."/>
            <person name="Spaller T."/>
            <person name="Winckler T."/>
            <person name="Schaap P."/>
            <person name="Glockner G."/>
        </authorList>
    </citation>
    <scope>NUCLEOTIDE SEQUENCE [LARGE SCALE GENOMIC DNA]</scope>
    <source>
        <strain evidence="2 3">Jena</strain>
    </source>
</reference>
<gene>
    <name evidence="2" type="ORF">PROFUN_08941</name>
</gene>
<evidence type="ECO:0000313" key="2">
    <source>
        <dbReference type="EMBL" id="PRP83826.1"/>
    </source>
</evidence>
<comment type="caution">
    <text evidence="2">The sequence shown here is derived from an EMBL/GenBank/DDBJ whole genome shotgun (WGS) entry which is preliminary data.</text>
</comment>
<feature type="compositionally biased region" description="Polar residues" evidence="1">
    <location>
        <begin position="181"/>
        <end position="195"/>
    </location>
</feature>
<feature type="compositionally biased region" description="Acidic residues" evidence="1">
    <location>
        <begin position="273"/>
        <end position="284"/>
    </location>
</feature>
<feature type="compositionally biased region" description="Low complexity" evidence="1">
    <location>
        <begin position="213"/>
        <end position="227"/>
    </location>
</feature>
<feature type="region of interest" description="Disordered" evidence="1">
    <location>
        <begin position="181"/>
        <end position="267"/>
    </location>
</feature>
<dbReference type="EMBL" id="MDYQ01000075">
    <property type="protein sequence ID" value="PRP83826.1"/>
    <property type="molecule type" value="Genomic_DNA"/>
</dbReference>
<evidence type="ECO:0000256" key="1">
    <source>
        <dbReference type="SAM" id="MobiDB-lite"/>
    </source>
</evidence>
<protein>
    <submittedName>
        <fullName evidence="2">Uncharacterized protein</fullName>
    </submittedName>
</protein>
<dbReference type="Proteomes" id="UP000241769">
    <property type="component" value="Unassembled WGS sequence"/>
</dbReference>
<feature type="region of interest" description="Disordered" evidence="1">
    <location>
        <begin position="24"/>
        <end position="58"/>
    </location>
</feature>
<feature type="compositionally biased region" description="Polar residues" evidence="1">
    <location>
        <begin position="49"/>
        <end position="58"/>
    </location>
</feature>
<proteinExistence type="predicted"/>
<feature type="region of interest" description="Disordered" evidence="1">
    <location>
        <begin position="272"/>
        <end position="291"/>
    </location>
</feature>
<feature type="region of interest" description="Disordered" evidence="1">
    <location>
        <begin position="117"/>
        <end position="137"/>
    </location>
</feature>
<sequence>MAAANNAFLMSDIQARLKSLEEKLDRESAERQKLARQLSGHSHADDRSSSNNGGISESQIKAIKREVLNEVLEKLEEGENNHAKIVQWIKDKLGPNLEKVENMIDQKIDKKLSVKSLINPPPSINPKPPTKTEPAPERVSVFARAESNLGDSKFKFLETKPQTSTREYCFVHLQRVIVTEQSSKSAPDTSAQNIEPIQFRLPTQDVKTSQPASRSGSRSNSVSNFVPNPSPAPVVNPEDPSNRRQAIQAKQMEKSSADPVKKSEHSAVKAYVSDEEWSDSDEENRESTITSKRTELRQALAKVNRILVVMEDKAVPKPLPYRFIHDERALRAGTSGITAKLDAYHIPSTAKLNLEHSQNIMESVYRVSPIRLMDDIRMMNERGVRVIFAPPSVREQPFVFGIRQTDHLLPICTDGLGRSQVLHLVFKGLKRSLGTETGVYPPHGAVYGFDAPKDIAELDSGIELDELVKFTTGQDDSTTAAFRATFGQDKQPRAGQKEARNLKSANWKKDPDSVLEMTNYFDIFYYKIAEHHQKLKKSNAKATTDAEVTPRHKYSCPLTPEQVPRVIFAVFGASFRLVMRRILQVNSRDRVMDNVVILVLPYRDEAGLLASRVKTNETEISLALTSMYKQYSTLFMPIL</sequence>
<keyword evidence="3" id="KW-1185">Reference proteome</keyword>
<dbReference type="AlphaFoldDB" id="A0A2P6NIP8"/>
<feature type="compositionally biased region" description="Basic and acidic residues" evidence="1">
    <location>
        <begin position="24"/>
        <end position="33"/>
    </location>
</feature>